<reference evidence="2" key="1">
    <citation type="submission" date="2023-06" db="EMBL/GenBank/DDBJ databases">
        <title>Survivors Of The Sea: Transcriptome response of Skeletonema marinoi to long-term dormancy.</title>
        <authorList>
            <person name="Pinder M.I.M."/>
            <person name="Kourtchenko O."/>
            <person name="Robertson E.K."/>
            <person name="Larsson T."/>
            <person name="Maumus F."/>
            <person name="Osuna-Cruz C.M."/>
            <person name="Vancaester E."/>
            <person name="Stenow R."/>
            <person name="Vandepoele K."/>
            <person name="Ploug H."/>
            <person name="Bruchert V."/>
            <person name="Godhe A."/>
            <person name="Topel M."/>
        </authorList>
    </citation>
    <scope>NUCLEOTIDE SEQUENCE</scope>
    <source>
        <strain evidence="2">R05AC</strain>
    </source>
</reference>
<feature type="compositionally biased region" description="Basic and acidic residues" evidence="1">
    <location>
        <begin position="230"/>
        <end position="243"/>
    </location>
</feature>
<feature type="compositionally biased region" description="Basic and acidic residues" evidence="1">
    <location>
        <begin position="428"/>
        <end position="445"/>
    </location>
</feature>
<organism evidence="2 3">
    <name type="scientific">Skeletonema marinoi</name>
    <dbReference type="NCBI Taxonomy" id="267567"/>
    <lineage>
        <taxon>Eukaryota</taxon>
        <taxon>Sar</taxon>
        <taxon>Stramenopiles</taxon>
        <taxon>Ochrophyta</taxon>
        <taxon>Bacillariophyta</taxon>
        <taxon>Coscinodiscophyceae</taxon>
        <taxon>Thalassiosirophycidae</taxon>
        <taxon>Thalassiosirales</taxon>
        <taxon>Skeletonemataceae</taxon>
        <taxon>Skeletonema</taxon>
        <taxon>Skeletonema marinoi-dohrnii complex</taxon>
    </lineage>
</organism>
<dbReference type="AlphaFoldDB" id="A0AAD8YBR5"/>
<dbReference type="Proteomes" id="UP001224775">
    <property type="component" value="Unassembled WGS sequence"/>
</dbReference>
<feature type="region of interest" description="Disordered" evidence="1">
    <location>
        <begin position="191"/>
        <end position="243"/>
    </location>
</feature>
<feature type="compositionally biased region" description="Basic and acidic residues" evidence="1">
    <location>
        <begin position="18"/>
        <end position="28"/>
    </location>
</feature>
<feature type="region of interest" description="Disordered" evidence="1">
    <location>
        <begin position="642"/>
        <end position="667"/>
    </location>
</feature>
<proteinExistence type="predicted"/>
<sequence>MRLYLSTPLPVAEGNADVADKNVEDDSSRLTPLQLPPHNNDNESDQEQDGGAASGTDTDPDPITAALDQIIRQSLSELKKYPSVTNIVIDNEIINNSFIDSVEDGVVFSPNIGFNNDMHGFLVGNNNAESETGNVKRQNGVADFRGALKGNNNAYSEAGDVVRQNGVMAADYEQDADADEDALDAVDVDVDTDHVLPPPSRRLKHEQESESEANSEDDGSSTSWAEAGAEDDKNRSESRHLGKVESDRSLDFDYLDNAIITRDISGNTVTKTKQKGLIGTPQISIINDMSNSFHDNNNAKSVEGKVEGQNLYGVADIWDALQNVDNSFTYSEGGGVVFSPNIEFNNDMRESDHGNNNAESHSGNVKWQNGVADFQGALKNSNNVYSDEADVIRHNDVIAGNKHDTDEDALLLPPPSRHLQIDQESDSLTDKDDKREHSTKEDMNKSFDQTNNTLTIRNKISGNTVTKTRQKGIIVTPQITFVNDMSDSFQGNNNARSVDGDVVRQNGVADFQDALQENNNAFSVEGDVTRQNGILGLPSGSGSGGGGGDGGGINDAWQQLLKPDMLETLFDAITNHEAGGGLSEDLQEMVKEVVAQKEDNSKAGKNLTDVVKELINLGDPSSSSSSGLLNNLVKAYKYFKSDSDVDESSSSSEDEDIDRRYLRGGGK</sequence>
<feature type="region of interest" description="Disordered" evidence="1">
    <location>
        <begin position="533"/>
        <end position="556"/>
    </location>
</feature>
<feature type="compositionally biased region" description="Acidic residues" evidence="1">
    <location>
        <begin position="644"/>
        <end position="656"/>
    </location>
</feature>
<evidence type="ECO:0000313" key="2">
    <source>
        <dbReference type="EMBL" id="KAK1742160.1"/>
    </source>
</evidence>
<feature type="region of interest" description="Disordered" evidence="1">
    <location>
        <begin position="405"/>
        <end position="448"/>
    </location>
</feature>
<evidence type="ECO:0000256" key="1">
    <source>
        <dbReference type="SAM" id="MobiDB-lite"/>
    </source>
</evidence>
<name>A0AAD8YBR5_9STRA</name>
<feature type="compositionally biased region" description="Acidic residues" evidence="1">
    <location>
        <begin position="209"/>
        <end position="219"/>
    </location>
</feature>
<evidence type="ECO:0000313" key="3">
    <source>
        <dbReference type="Proteomes" id="UP001224775"/>
    </source>
</evidence>
<feature type="region of interest" description="Disordered" evidence="1">
    <location>
        <begin position="1"/>
        <end position="63"/>
    </location>
</feature>
<comment type="caution">
    <text evidence="2">The sequence shown here is derived from an EMBL/GenBank/DDBJ whole genome shotgun (WGS) entry which is preliminary data.</text>
</comment>
<dbReference type="EMBL" id="JATAAI010000011">
    <property type="protein sequence ID" value="KAK1742160.1"/>
    <property type="molecule type" value="Genomic_DNA"/>
</dbReference>
<keyword evidence="3" id="KW-1185">Reference proteome</keyword>
<accession>A0AAD8YBR5</accession>
<gene>
    <name evidence="2" type="ORF">QTG54_006725</name>
</gene>
<feature type="compositionally biased region" description="Gly residues" evidence="1">
    <location>
        <begin position="539"/>
        <end position="553"/>
    </location>
</feature>
<protein>
    <submittedName>
        <fullName evidence="2">Uncharacterized protein</fullName>
    </submittedName>
</protein>